<evidence type="ECO:0000313" key="2">
    <source>
        <dbReference type="EMBL" id="JAD77030.1"/>
    </source>
</evidence>
<protein>
    <submittedName>
        <fullName evidence="2">Uncharacterized protein</fullName>
    </submittedName>
</protein>
<feature type="region of interest" description="Disordered" evidence="1">
    <location>
        <begin position="1"/>
        <end position="22"/>
    </location>
</feature>
<reference evidence="2" key="2">
    <citation type="journal article" date="2015" name="Data Brief">
        <title>Shoot transcriptome of the giant reed, Arundo donax.</title>
        <authorList>
            <person name="Barrero R.A."/>
            <person name="Guerrero F.D."/>
            <person name="Moolhuijzen P."/>
            <person name="Goolsby J.A."/>
            <person name="Tidwell J."/>
            <person name="Bellgard S.E."/>
            <person name="Bellgard M.I."/>
        </authorList>
    </citation>
    <scope>NUCLEOTIDE SEQUENCE</scope>
    <source>
        <tissue evidence="2">Shoot tissue taken approximately 20 cm above the soil surface</tissue>
    </source>
</reference>
<accession>A0A0A9CUF9</accession>
<dbReference type="AlphaFoldDB" id="A0A0A9CUF9"/>
<evidence type="ECO:0000256" key="1">
    <source>
        <dbReference type="SAM" id="MobiDB-lite"/>
    </source>
</evidence>
<proteinExistence type="predicted"/>
<feature type="compositionally biased region" description="Basic residues" evidence="1">
    <location>
        <begin position="1"/>
        <end position="15"/>
    </location>
</feature>
<reference evidence="2" key="1">
    <citation type="submission" date="2014-09" db="EMBL/GenBank/DDBJ databases">
        <authorList>
            <person name="Magalhaes I.L.F."/>
            <person name="Oliveira U."/>
            <person name="Santos F.R."/>
            <person name="Vidigal T.H.D.A."/>
            <person name="Brescovit A.D."/>
            <person name="Santos A.J."/>
        </authorList>
    </citation>
    <scope>NUCLEOTIDE SEQUENCE</scope>
    <source>
        <tissue evidence="2">Shoot tissue taken approximately 20 cm above the soil surface</tissue>
    </source>
</reference>
<feature type="region of interest" description="Disordered" evidence="1">
    <location>
        <begin position="45"/>
        <end position="77"/>
    </location>
</feature>
<sequence>MRHRRRHHRVHHHVTRDHVHGQVEVSQEARQVLLRVPYQDRIDRPGPFDPSWQGVLDAGDDAGPHDDDGDVAPELPHHHLSQSFGENVRVGPSKLSSSVQAKLFHGLPLVLLRVVLRQLLLGIPCQPQLRLDVQLRSRSLPQGLTLPERPLLDQPLLLPNHISCGNMEDHLEIGALLGQLAHMLHSHHIHIQRHIIPLVEVGGGSSIDDDVEVLSHLCQLGPLHTEILIDDVSSQRNDLVFDEGLEPFAMLLPQKPKQLLPDHISNKIDDVLSIEFLLLGKGPQ</sequence>
<dbReference type="EMBL" id="GBRH01220865">
    <property type="protein sequence ID" value="JAD77030.1"/>
    <property type="molecule type" value="Transcribed_RNA"/>
</dbReference>
<organism evidence="2">
    <name type="scientific">Arundo donax</name>
    <name type="common">Giant reed</name>
    <name type="synonym">Donax arundinaceus</name>
    <dbReference type="NCBI Taxonomy" id="35708"/>
    <lineage>
        <taxon>Eukaryota</taxon>
        <taxon>Viridiplantae</taxon>
        <taxon>Streptophyta</taxon>
        <taxon>Embryophyta</taxon>
        <taxon>Tracheophyta</taxon>
        <taxon>Spermatophyta</taxon>
        <taxon>Magnoliopsida</taxon>
        <taxon>Liliopsida</taxon>
        <taxon>Poales</taxon>
        <taxon>Poaceae</taxon>
        <taxon>PACMAD clade</taxon>
        <taxon>Arundinoideae</taxon>
        <taxon>Arundineae</taxon>
        <taxon>Arundo</taxon>
    </lineage>
</organism>
<name>A0A0A9CUF9_ARUDO</name>